<sequence length="655" mass="71602">MKRNKLYILPLILSLFWGLTSCEDDSSIESAGTGSVSGITLKLSMPSSVASRAVEEPGEEALNENTIKSLDVFVYREGADECLFYQHFAFSPELTGTGEHTATLDAAQEKFDQNINHTIYVVANHTATIPAAGLSLPELKALTAPTLDADKKQDAFLMDGKHTMVLNDGIIVNKEIPVVLKRAAAKIRISLNYVNGFTPIGNNIPSKKMVNYAASGSSIADGSVNVPTLQSMNSFTEQNTGAGNSNQFILYSYANDWTKDTNRESYVLINVPVKDADGNTTTQNYYKIPVNYRLSDGSTGQTENLYKLERNRLYDIRVNIDKKGDTDPHSAVPLNAGYTIQDWSTHEVLVSVEGINFIYVKDTKISMPNSTQFTTTFQSSTPDVEIQKITVNGVSVSNGGKEITITATPNVKSGNITITSPLPENFLAKDITFQVVNGAGLTQPVTVSQYPALYIGSDISADVPGGSQGQNNTKMYIMNSFVADFSTLPNPDEFDEDFGSGYSHYAANPALGASYASYIRDNAVLGYPLTDSEHAAIDTEENNRRISPHFMLASQHGTTTASTYTASRIKCRDYVERDATTGETYSDWRMPTQAEIYLIDVLQNIRICEVKGILEGNYYWSSNASGAVNFMDPRVGEGGKFSPLNASVRCVRDIR</sequence>
<keyword evidence="3" id="KW-0732">Signal</keyword>
<dbReference type="RefSeq" id="WP_029426784.1">
    <property type="nucleotide sequence ID" value="NZ_CP012801.1"/>
</dbReference>
<dbReference type="Pfam" id="PF06321">
    <property type="entry name" value="P_gingi_FimA"/>
    <property type="match status" value="1"/>
</dbReference>
<evidence type="ECO:0000256" key="4">
    <source>
        <dbReference type="ARBA" id="ARBA00023263"/>
    </source>
</evidence>
<evidence type="ECO:0000256" key="2">
    <source>
        <dbReference type="ARBA" id="ARBA00006011"/>
    </source>
</evidence>
<reference evidence="7 8" key="1">
    <citation type="journal article" date="2015" name="Science">
        <title>Genetic determinants of in vivo fitness and diet responsiveness in multiple human gut Bacteroides.</title>
        <authorList>
            <person name="Wu M."/>
            <person name="McNulty N.P."/>
            <person name="Rodionov D.A."/>
            <person name="Khoroshkin M.S."/>
            <person name="Griffin N.W."/>
            <person name="Cheng J."/>
            <person name="Latreille P."/>
            <person name="Kerstetter R.A."/>
            <person name="Terrapon N."/>
            <person name="Henrissat B."/>
            <person name="Osterman A.L."/>
            <person name="Gordon J.I."/>
        </authorList>
    </citation>
    <scope>NUCLEOTIDE SEQUENCE [LARGE SCALE GENOMIC DNA]</scope>
    <source>
        <strain evidence="7 8">WH2</strain>
    </source>
</reference>
<keyword evidence="4" id="KW-0281">Fimbrium</keyword>
<dbReference type="InterPro" id="IPR029141">
    <property type="entry name" value="FimA_N"/>
</dbReference>
<evidence type="ECO:0000313" key="8">
    <source>
        <dbReference type="Proteomes" id="UP000061809"/>
    </source>
</evidence>
<dbReference type="InterPro" id="IPR058822">
    <property type="entry name" value="Ig-like_FimD_3rd"/>
</dbReference>
<feature type="domain" description="Major fimbrium tip subunit FimD third Ig-like" evidence="6">
    <location>
        <begin position="359"/>
        <end position="452"/>
    </location>
</feature>
<evidence type="ECO:0000256" key="1">
    <source>
        <dbReference type="ARBA" id="ARBA00004561"/>
    </source>
</evidence>
<dbReference type="PROSITE" id="PS51257">
    <property type="entry name" value="PROKAR_LIPOPROTEIN"/>
    <property type="match status" value="1"/>
</dbReference>
<evidence type="ECO:0000256" key="3">
    <source>
        <dbReference type="ARBA" id="ARBA00022729"/>
    </source>
</evidence>
<dbReference type="AlphaFoldDB" id="A0A0N7IEL2"/>
<evidence type="ECO:0000259" key="6">
    <source>
        <dbReference type="Pfam" id="PF26306"/>
    </source>
</evidence>
<evidence type="ECO:0000259" key="5">
    <source>
        <dbReference type="Pfam" id="PF06321"/>
    </source>
</evidence>
<dbReference type="KEGG" id="bcel:BcellWH2_00440"/>
<proteinExistence type="inferred from homology"/>
<comment type="similarity">
    <text evidence="2">Belongs to the bacteroidetes fimbrillin superfamily. FimA/Mfa1 family.</text>
</comment>
<accession>A0A0N7IEL2</accession>
<feature type="domain" description="Major fimbrial subunit protein N-terminal" evidence="5">
    <location>
        <begin position="40"/>
        <end position="166"/>
    </location>
</feature>
<comment type="subcellular location">
    <subcellularLocation>
        <location evidence="1">Fimbrium</location>
    </subcellularLocation>
</comment>
<dbReference type="Proteomes" id="UP000061809">
    <property type="component" value="Chromosome"/>
</dbReference>
<dbReference type="Gene3D" id="2.60.40.2580">
    <property type="match status" value="1"/>
</dbReference>
<evidence type="ECO:0000313" key="7">
    <source>
        <dbReference type="EMBL" id="ALJ57715.1"/>
    </source>
</evidence>
<gene>
    <name evidence="7" type="ORF">BcellWH2_00440</name>
</gene>
<protein>
    <submittedName>
        <fullName evidence="7">Major fimbrial subunit protein (FimA)</fullName>
    </submittedName>
</protein>
<name>A0A0N7IEL2_9BACE</name>
<dbReference type="EMBL" id="CP012801">
    <property type="protein sequence ID" value="ALJ57715.1"/>
    <property type="molecule type" value="Genomic_DNA"/>
</dbReference>
<dbReference type="PATRIC" id="fig|246787.4.peg.466"/>
<organism evidence="7 8">
    <name type="scientific">Bacteroides cellulosilyticus</name>
    <dbReference type="NCBI Taxonomy" id="246787"/>
    <lineage>
        <taxon>Bacteria</taxon>
        <taxon>Pseudomonadati</taxon>
        <taxon>Bacteroidota</taxon>
        <taxon>Bacteroidia</taxon>
        <taxon>Bacteroidales</taxon>
        <taxon>Bacteroidaceae</taxon>
        <taxon>Bacteroides</taxon>
    </lineage>
</organism>
<dbReference type="GO" id="GO:0009289">
    <property type="term" value="C:pilus"/>
    <property type="evidence" value="ECO:0007669"/>
    <property type="project" value="UniProtKB-SubCell"/>
</dbReference>
<dbReference type="Pfam" id="PF26306">
    <property type="entry name" value="FimD_3rd"/>
    <property type="match status" value="1"/>
</dbReference>